<feature type="compositionally biased region" description="Acidic residues" evidence="3">
    <location>
        <begin position="1109"/>
        <end position="1124"/>
    </location>
</feature>
<feature type="region of interest" description="Disordered" evidence="3">
    <location>
        <begin position="760"/>
        <end position="779"/>
    </location>
</feature>
<name>A0A5A8DF65_CAFRO</name>
<sequence length="1918" mass="190989">MAASTNEAYVVTEKGAVVRVGLQGFKALRFRSPIVSVACGLEHSAFLSRAGVVFCVGKDRGTGALGLRDGDSTEVPVPARPVLGRKVAAIAAGPRCTVAIANKEGGSGVVFWGRGEDSRPSVREWGAGHFEAHDPLRSIAAGEGHIAVCSAMGQAYWWGTHDPVRGRDDGEATDPKHVTGPLAGNAVVQVEARRGLTLALTATGQIFAWGRLRGITGVRASRASSVATMARAGVRVVDKGDRSGGHAAPATADIAASMGPVAPTPPTSGVAWVESSLLSASRFISWKEPIRIASHARWTALIPARWTDDPADPLDALGMSDDGADKMPDLGGAGADSAGARPNLQVNSRLQWLPAAAVVSPVVEASPSDGSAAADVAAAAPASTPSPARLPPALSDDILAIAQGHRLGCVLQVDGRLLGGRMLADGGRLATHDSAAVAPETEGGSGYPDEADKELASAHVEQGARVAVRRAVGALWRTPASAEELLAGVALTHTAPRLAAAERDLPAVVGWAEEGPDLALCVRVTDASHAASAAASCDAGAGEAAGGSGVSHPGVVALVHRSLAAAHSGPILRRLCRDVRLRTVRVPSAEQGVARALRVAGDIEGRRIATAATLEAMRAEREAAQAQAAEAAALAAAAAAAGEGAEEAGARAAARAAGLSAAEAALAMVHAAAAPGAPAEAEPAADGAARAADAGGAAGELGAPAAVAEAEAAVAAAPAGVAERAAAAFARIPMAALAAGLTPSGLSAAVVAADKVATDAADAEHQPPPAGAAPGAGAGAGAGVAVGGDPVDRARFARTEQFAPLPAARPLAEVAALDLTTPVLAAVDAAAEALATPLHPGLAPPDAAGDASVAAVSVSRAAVAASALAAVAGFMYTDTLPVSALLPPASLGAPAHAAKPSEAAAWAHARVVAAALAPLAGDLGLPRLRQLALRVFDALSSAKPAPAASPAEPGLASSGCVPVPSGGAASEGEAVAGLVGASRPPAWQTAAASATGLEDPDDVTRPWGLRSALGVLVAAAELRQRQGRIRAAFNEAMLDSMALKAIDADGVGFHGAVLAAARGGRGRPGEDALAPGAADAEALAGAAGAAGQPVDGAAAGGDGSAASDASDDDDRDGDGDDSDGDGQGRSRLSRQADTLPPDAATLIARGRLALRRRANVVEALFLSGLAPQDARDGAWAAVAAAEEDEDLAAAAASDKALGANETRRTWTSRVEKHRAAVARGDAPGVHAAQNQAGATKLLASTEAAVAVVSSSVKRNLGWWERWEGDEDEAVSASASAPVARGASSWQFSLARLCAESYGEGPAWRQSVYDAAMAAGIQVGDAGSERSSDQSSVEGDAAAAPAGSPAGPRGPGSGAKRRTRNTTRKTRVRLAMAQARRADEEAQLRRRRRAEAMAKALEVLRGDCRVVAPDGRAWALHAYLLRSRSALLADVVGPSPVARAEPGALPFRLPGHDGEAGAEALTWLPGPAMGRVARDALRRGAIPAAADAGAALALGRLGAAARAGPRAGPALVRRASHDGFSDADSSSSEEEEEEEEEGPGARASGASEADDSLADPASAEGADTAAVGAAIRDAVRDAESAGAPAGSSGGDASRAAAADAALTALRLRAASGPARGAHRRVHREPALAAAAWRLPGMLSQRATDSLVSHVYSGSCQVSGSTVMRLAAAARQLGLPLLLARCEQHLLLRCRDAAAAADMHLAAGELGLPRLSAFASVTRAAAARVATSSGAWEDAAVVTGSAAAGPPSAPGRGGTASRRAGARTLTDIASSHAHGHAAATGAGAVPESPIIGMAGMEMPDVPDFTLDGGGGLETVPAGHSRGDGDDTASQIERAKAAEHRRRGDERMAQWVHRSGAGWAAGLAQAGSPPAPAAAPASRVAPPRVPAAAAAPATAARGGPEEESDSDISDEDDDPFP</sequence>
<keyword evidence="1" id="KW-0677">Repeat</keyword>
<dbReference type="Gene3D" id="2.130.10.30">
    <property type="entry name" value="Regulator of chromosome condensation 1/beta-lactamase-inhibitor protein II"/>
    <property type="match status" value="1"/>
</dbReference>
<dbReference type="Proteomes" id="UP000322899">
    <property type="component" value="Unassembled WGS sequence"/>
</dbReference>
<dbReference type="PROSITE" id="PS50012">
    <property type="entry name" value="RCC1_3"/>
    <property type="match status" value="1"/>
</dbReference>
<evidence type="ECO:0000256" key="1">
    <source>
        <dbReference type="ARBA" id="ARBA00022737"/>
    </source>
</evidence>
<feature type="region of interest" description="Disordered" evidence="3">
    <location>
        <begin position="1807"/>
        <end position="1830"/>
    </location>
</feature>
<feature type="compositionally biased region" description="Acidic residues" evidence="3">
    <location>
        <begin position="1530"/>
        <end position="1541"/>
    </location>
</feature>
<feature type="repeat" description="RCC1" evidence="2">
    <location>
        <begin position="51"/>
        <end position="103"/>
    </location>
</feature>
<evidence type="ECO:0000313" key="4">
    <source>
        <dbReference type="EMBL" id="KAA0162501.1"/>
    </source>
</evidence>
<feature type="region of interest" description="Disordered" evidence="3">
    <location>
        <begin position="1515"/>
        <end position="1566"/>
    </location>
</feature>
<organism evidence="4 5">
    <name type="scientific">Cafeteria roenbergensis</name>
    <name type="common">Marine flagellate</name>
    <dbReference type="NCBI Taxonomy" id="33653"/>
    <lineage>
        <taxon>Eukaryota</taxon>
        <taxon>Sar</taxon>
        <taxon>Stramenopiles</taxon>
        <taxon>Bigyra</taxon>
        <taxon>Opalozoa</taxon>
        <taxon>Bicosoecida</taxon>
        <taxon>Cafeteriaceae</taxon>
        <taxon>Cafeteria</taxon>
    </lineage>
</organism>
<dbReference type="PANTHER" id="PTHR22870">
    <property type="entry name" value="REGULATOR OF CHROMOSOME CONDENSATION"/>
    <property type="match status" value="1"/>
</dbReference>
<feature type="compositionally biased region" description="Basic residues" evidence="3">
    <location>
        <begin position="1358"/>
        <end position="1371"/>
    </location>
</feature>
<comment type="caution">
    <text evidence="4">The sequence shown here is derived from an EMBL/GenBank/DDBJ whole genome shotgun (WGS) entry which is preliminary data.</text>
</comment>
<dbReference type="InterPro" id="IPR009091">
    <property type="entry name" value="RCC1/BLIP-II"/>
</dbReference>
<dbReference type="InterPro" id="IPR051210">
    <property type="entry name" value="Ub_ligase/GEF_domain"/>
</dbReference>
<feature type="region of interest" description="Disordered" evidence="3">
    <location>
        <begin position="1323"/>
        <end position="1371"/>
    </location>
</feature>
<dbReference type="PANTHER" id="PTHR22870:SF408">
    <property type="entry name" value="OS09G0560450 PROTEIN"/>
    <property type="match status" value="1"/>
</dbReference>
<feature type="region of interest" description="Disordered" evidence="3">
    <location>
        <begin position="1863"/>
        <end position="1918"/>
    </location>
</feature>
<feature type="region of interest" description="Disordered" evidence="3">
    <location>
        <begin position="1089"/>
        <end position="1138"/>
    </location>
</feature>
<protein>
    <recommendedName>
        <fullName evidence="6">BTB domain-containing protein</fullName>
    </recommendedName>
</protein>
<feature type="compositionally biased region" description="Acidic residues" evidence="3">
    <location>
        <begin position="1902"/>
        <end position="1918"/>
    </location>
</feature>
<evidence type="ECO:0008006" key="6">
    <source>
        <dbReference type="Google" id="ProtNLM"/>
    </source>
</evidence>
<dbReference type="InterPro" id="IPR000408">
    <property type="entry name" value="Reg_chr_condens"/>
</dbReference>
<gene>
    <name evidence="4" type="ORF">FNF27_08061</name>
</gene>
<feature type="compositionally biased region" description="Low complexity" evidence="3">
    <location>
        <begin position="1340"/>
        <end position="1350"/>
    </location>
</feature>
<dbReference type="OrthoDB" id="70707at2759"/>
<proteinExistence type="predicted"/>
<dbReference type="EMBL" id="VLTO01000123">
    <property type="protein sequence ID" value="KAA0162501.1"/>
    <property type="molecule type" value="Genomic_DNA"/>
</dbReference>
<evidence type="ECO:0000313" key="5">
    <source>
        <dbReference type="Proteomes" id="UP000322899"/>
    </source>
</evidence>
<dbReference type="PROSITE" id="PS00626">
    <property type="entry name" value="RCC1_2"/>
    <property type="match status" value="1"/>
</dbReference>
<accession>A0A5A8DF65</accession>
<dbReference type="SUPFAM" id="SSF50985">
    <property type="entry name" value="RCC1/BLIP-II"/>
    <property type="match status" value="1"/>
</dbReference>
<evidence type="ECO:0000256" key="2">
    <source>
        <dbReference type="PROSITE-ProRule" id="PRU00235"/>
    </source>
</evidence>
<evidence type="ECO:0000256" key="3">
    <source>
        <dbReference type="SAM" id="MobiDB-lite"/>
    </source>
</evidence>
<feature type="compositionally biased region" description="Low complexity" evidence="3">
    <location>
        <begin position="1863"/>
        <end position="1899"/>
    </location>
</feature>
<reference evidence="4 5" key="1">
    <citation type="submission" date="2019-07" db="EMBL/GenBank/DDBJ databases">
        <title>Genomes of Cafeteria roenbergensis.</title>
        <authorList>
            <person name="Fischer M.G."/>
            <person name="Hackl T."/>
            <person name="Roman M."/>
        </authorList>
    </citation>
    <scope>NUCLEOTIDE SEQUENCE [LARGE SCALE GENOMIC DNA]</scope>
    <source>
        <strain evidence="4 5">E4-10P</strain>
    </source>
</reference>